<dbReference type="PANTHER" id="PTHR43649">
    <property type="entry name" value="ARABINOSE-BINDING PROTEIN-RELATED"/>
    <property type="match status" value="1"/>
</dbReference>
<evidence type="ECO:0000313" key="2">
    <source>
        <dbReference type="Proteomes" id="UP000030700"/>
    </source>
</evidence>
<accession>A0A0S6VXB1</accession>
<name>A0A0S6VXB1_9BACT</name>
<dbReference type="STRING" id="1499966.U14_01086"/>
<reference evidence="1" key="1">
    <citation type="journal article" date="2015" name="PeerJ">
        <title>First genomic representation of candidate bacterial phylum KSB3 points to enhanced environmental sensing as a trigger of wastewater bulking.</title>
        <authorList>
            <person name="Sekiguchi Y."/>
            <person name="Ohashi A."/>
            <person name="Parks D.H."/>
            <person name="Yamauchi T."/>
            <person name="Tyson G.W."/>
            <person name="Hugenholtz P."/>
        </authorList>
    </citation>
    <scope>NUCLEOTIDE SEQUENCE [LARGE SCALE GENOMIC DNA]</scope>
</reference>
<sequence length="425" mass="47371">MRTRRATFRLKNMAAWLVIMSGVMFTGKLFAAETEQIIFLHYWTGALSGGINDMVSAFSAIHPEYTVRATGFEHESFKISIKVMLAGGNPPDMFSYWAGARVQALVKEGYLDAIDDIWAAEKMDERFPAAIGQACTYNGQKYIIPVTQHYVALFYNTRIFQQLNLTPPATWEEFLAACQKIKAAGITPIALGARDRWPAQFWFDYLLLRTAGPEYRQRLMTHHAAYTDPEVSAAFSLWKDLISQGYLTTNPNMLDWSEAAKQLFHGEAAMTLMGTWIIGLFDGQLGWKQGQDYDFFPFPAVTPEVPGASLGPIDAIAVAKEGKVKAAKTAMVYFSDVEPQQKMSQGSGALSPNMNVPSSFYSDLQQRILDAIRAAPNWAFNYDLATDPDVAELGLNAFAKFLDQPDAIPAILKDVEQQKQKVLPQ</sequence>
<evidence type="ECO:0000313" key="1">
    <source>
        <dbReference type="EMBL" id="GAK49862.1"/>
    </source>
</evidence>
<dbReference type="HOGENOM" id="CLU_031285_12_4_0"/>
<organism evidence="1">
    <name type="scientific">Candidatus Moduliflexus flocculans</name>
    <dbReference type="NCBI Taxonomy" id="1499966"/>
    <lineage>
        <taxon>Bacteria</taxon>
        <taxon>Candidatus Moduliflexota</taxon>
        <taxon>Candidatus Moduliflexia</taxon>
        <taxon>Candidatus Moduliflexales</taxon>
        <taxon>Candidatus Moduliflexaceae</taxon>
    </lineage>
</organism>
<dbReference type="InterPro" id="IPR006059">
    <property type="entry name" value="SBP"/>
</dbReference>
<dbReference type="InterPro" id="IPR050490">
    <property type="entry name" value="Bact_solute-bd_prot1"/>
</dbReference>
<protein>
    <submittedName>
        <fullName evidence="1">Extracellular solute-binding protein, family 1</fullName>
    </submittedName>
</protein>
<dbReference type="PANTHER" id="PTHR43649:SF14">
    <property type="entry name" value="BLR3389 PROTEIN"/>
    <property type="match status" value="1"/>
</dbReference>
<proteinExistence type="predicted"/>
<dbReference type="SUPFAM" id="SSF53850">
    <property type="entry name" value="Periplasmic binding protein-like II"/>
    <property type="match status" value="1"/>
</dbReference>
<keyword evidence="2" id="KW-1185">Reference proteome</keyword>
<dbReference type="EMBL" id="DF820455">
    <property type="protein sequence ID" value="GAK49862.1"/>
    <property type="molecule type" value="Genomic_DNA"/>
</dbReference>
<dbReference type="AlphaFoldDB" id="A0A0S6VXB1"/>
<gene>
    <name evidence="1" type="ORF">U14_01086</name>
</gene>
<dbReference type="Gene3D" id="3.40.190.10">
    <property type="entry name" value="Periplasmic binding protein-like II"/>
    <property type="match status" value="2"/>
</dbReference>
<dbReference type="Proteomes" id="UP000030700">
    <property type="component" value="Unassembled WGS sequence"/>
</dbReference>
<dbReference type="Pfam" id="PF01547">
    <property type="entry name" value="SBP_bac_1"/>
    <property type="match status" value="1"/>
</dbReference>